<evidence type="ECO:0000313" key="1">
    <source>
        <dbReference type="EMBL" id="KAK2637559.1"/>
    </source>
</evidence>
<comment type="caution">
    <text evidence="1">The sequence shown here is derived from an EMBL/GenBank/DDBJ whole genome shotgun (WGS) entry which is preliminary data.</text>
</comment>
<sequence length="92" mass="10305">MEGSQFPNPNLTPHHQFRPPLKHLMCWHFFPSWSCPSGIGIWDTWFKDGLRFFEVYRKDGAESHIAVIGGTGKYNGANGYATVKAGVHSGLN</sequence>
<evidence type="ECO:0000313" key="2">
    <source>
        <dbReference type="Proteomes" id="UP001280121"/>
    </source>
</evidence>
<accession>A0AAD9WN52</accession>
<proteinExistence type="predicted"/>
<protein>
    <recommendedName>
        <fullName evidence="3">Dirigent protein</fullName>
    </recommendedName>
</protein>
<dbReference type="Proteomes" id="UP001280121">
    <property type="component" value="Unassembled WGS sequence"/>
</dbReference>
<dbReference type="PANTHER" id="PTHR46215">
    <property type="entry name" value="DIRIGENT PROTEIN 24-RELATED"/>
    <property type="match status" value="1"/>
</dbReference>
<name>A0AAD9WN52_9ROSI</name>
<organism evidence="1 2">
    <name type="scientific">Dipteronia dyeriana</name>
    <dbReference type="NCBI Taxonomy" id="168575"/>
    <lineage>
        <taxon>Eukaryota</taxon>
        <taxon>Viridiplantae</taxon>
        <taxon>Streptophyta</taxon>
        <taxon>Embryophyta</taxon>
        <taxon>Tracheophyta</taxon>
        <taxon>Spermatophyta</taxon>
        <taxon>Magnoliopsida</taxon>
        <taxon>eudicotyledons</taxon>
        <taxon>Gunneridae</taxon>
        <taxon>Pentapetalae</taxon>
        <taxon>rosids</taxon>
        <taxon>malvids</taxon>
        <taxon>Sapindales</taxon>
        <taxon>Sapindaceae</taxon>
        <taxon>Hippocastanoideae</taxon>
        <taxon>Acereae</taxon>
        <taxon>Dipteronia</taxon>
    </lineage>
</organism>
<evidence type="ECO:0008006" key="3">
    <source>
        <dbReference type="Google" id="ProtNLM"/>
    </source>
</evidence>
<dbReference type="PANTHER" id="PTHR46215:SF17">
    <property type="entry name" value="DIRIGENT PROTEIN"/>
    <property type="match status" value="1"/>
</dbReference>
<keyword evidence="2" id="KW-1185">Reference proteome</keyword>
<dbReference type="AlphaFoldDB" id="A0AAD9WN52"/>
<gene>
    <name evidence="1" type="ORF">Ddye_032351</name>
</gene>
<reference evidence="1" key="1">
    <citation type="journal article" date="2023" name="Plant J.">
        <title>Genome sequences and population genomics provide insights into the demographic history, inbreeding, and mutation load of two 'living fossil' tree species of Dipteronia.</title>
        <authorList>
            <person name="Feng Y."/>
            <person name="Comes H.P."/>
            <person name="Chen J."/>
            <person name="Zhu S."/>
            <person name="Lu R."/>
            <person name="Zhang X."/>
            <person name="Li P."/>
            <person name="Qiu J."/>
            <person name="Olsen K.M."/>
            <person name="Qiu Y."/>
        </authorList>
    </citation>
    <scope>NUCLEOTIDE SEQUENCE</scope>
    <source>
        <strain evidence="1">KIB01</strain>
    </source>
</reference>
<dbReference type="EMBL" id="JANJYI010000009">
    <property type="protein sequence ID" value="KAK2637559.1"/>
    <property type="molecule type" value="Genomic_DNA"/>
</dbReference>
<dbReference type="InterPro" id="IPR004265">
    <property type="entry name" value="Dirigent"/>
</dbReference>